<proteinExistence type="predicted"/>
<dbReference type="EMBL" id="VSWD01000014">
    <property type="protein sequence ID" value="KAK3083397.1"/>
    <property type="molecule type" value="Genomic_DNA"/>
</dbReference>
<accession>A0AA89CDW0</accession>
<dbReference type="AlphaFoldDB" id="A0AA89CDW0"/>
<dbReference type="Proteomes" id="UP001186944">
    <property type="component" value="Unassembled WGS sequence"/>
</dbReference>
<gene>
    <name evidence="2" type="ORF">FSP39_009076</name>
    <name evidence="1" type="ORF">FSP39_021707</name>
</gene>
<evidence type="ECO:0000313" key="1">
    <source>
        <dbReference type="EMBL" id="KAK3083397.1"/>
    </source>
</evidence>
<evidence type="ECO:0000313" key="3">
    <source>
        <dbReference type="Proteomes" id="UP001186944"/>
    </source>
</evidence>
<evidence type="ECO:0000313" key="2">
    <source>
        <dbReference type="EMBL" id="KAK3108491.1"/>
    </source>
</evidence>
<reference evidence="2" key="1">
    <citation type="submission" date="2019-08" db="EMBL/GenBank/DDBJ databases">
        <title>The improved chromosome-level genome for the pearl oyster Pinctada fucata martensii using PacBio sequencing and Hi-C.</title>
        <authorList>
            <person name="Zheng Z."/>
        </authorList>
    </citation>
    <scope>NUCLEOTIDE SEQUENCE</scope>
    <source>
        <strain evidence="2">ZZ-2019</strain>
        <tissue evidence="2">Adductor muscle</tissue>
    </source>
</reference>
<protein>
    <submittedName>
        <fullName evidence="2">Uncharacterized protein</fullName>
    </submittedName>
</protein>
<keyword evidence="3" id="KW-1185">Reference proteome</keyword>
<dbReference type="EMBL" id="VSWD01000001">
    <property type="protein sequence ID" value="KAK3108491.1"/>
    <property type="molecule type" value="Genomic_DNA"/>
</dbReference>
<sequence>MAGESEKITLLLKVSSEQRDAIAKLFEDENWNFEEFVMTESEGDGAENFVRTYRIDHSQDPEHTECQHCLCRPCITDESNRQMWWEPEPVPPSRNNHALRKERYKYFWTMLFHRGVFLDERYQNRKLEAMRQDPRLRNQVCHRRDLLPKCVIELVREWFPNLPGVPYMGHRWE</sequence>
<organism evidence="2 3">
    <name type="scientific">Pinctada imbricata</name>
    <name type="common">Atlantic pearl-oyster</name>
    <name type="synonym">Pinctada martensii</name>
    <dbReference type="NCBI Taxonomy" id="66713"/>
    <lineage>
        <taxon>Eukaryota</taxon>
        <taxon>Metazoa</taxon>
        <taxon>Spiralia</taxon>
        <taxon>Lophotrochozoa</taxon>
        <taxon>Mollusca</taxon>
        <taxon>Bivalvia</taxon>
        <taxon>Autobranchia</taxon>
        <taxon>Pteriomorphia</taxon>
        <taxon>Pterioida</taxon>
        <taxon>Pterioidea</taxon>
        <taxon>Pteriidae</taxon>
        <taxon>Pinctada</taxon>
    </lineage>
</organism>
<comment type="caution">
    <text evidence="2">The sequence shown here is derived from an EMBL/GenBank/DDBJ whole genome shotgun (WGS) entry which is preliminary data.</text>
</comment>
<name>A0AA89CDW0_PINIB</name>